<organism evidence="2 3">
    <name type="scientific">Microbulbifer epialgicus</name>
    <dbReference type="NCBI Taxonomy" id="393907"/>
    <lineage>
        <taxon>Bacteria</taxon>
        <taxon>Pseudomonadati</taxon>
        <taxon>Pseudomonadota</taxon>
        <taxon>Gammaproteobacteria</taxon>
        <taxon>Cellvibrionales</taxon>
        <taxon>Microbulbiferaceae</taxon>
        <taxon>Microbulbifer</taxon>
    </lineage>
</organism>
<feature type="domain" description="GST C-terminal" evidence="1">
    <location>
        <begin position="136"/>
        <end position="253"/>
    </location>
</feature>
<keyword evidence="3" id="KW-1185">Reference proteome</keyword>
<reference evidence="2 3" key="1">
    <citation type="submission" date="2024-08" db="EMBL/GenBank/DDBJ databases">
        <authorList>
            <person name="Ishaq N."/>
        </authorList>
    </citation>
    <scope>NUCLEOTIDE SEQUENCE [LARGE SCALE GENOMIC DNA]</scope>
    <source>
        <strain evidence="2 3">DSM 18651</strain>
    </source>
</reference>
<protein>
    <submittedName>
        <fullName evidence="2">Glutathione S-transferase</fullName>
        <ecNumber evidence="2">2.5.1.18</ecNumber>
    </submittedName>
</protein>
<dbReference type="InterPro" id="IPR036249">
    <property type="entry name" value="Thioredoxin-like_sf"/>
</dbReference>
<dbReference type="EC" id="2.5.1.18" evidence="2"/>
<dbReference type="PROSITE" id="PS50405">
    <property type="entry name" value="GST_CTER"/>
    <property type="match status" value="1"/>
</dbReference>
<name>A0ABV4P2X7_9GAMM</name>
<dbReference type="InterPro" id="IPR010987">
    <property type="entry name" value="Glutathione-S-Trfase_C-like"/>
</dbReference>
<evidence type="ECO:0000313" key="3">
    <source>
        <dbReference type="Proteomes" id="UP001569428"/>
    </source>
</evidence>
<keyword evidence="2" id="KW-0808">Transferase</keyword>
<dbReference type="InterPro" id="IPR036282">
    <property type="entry name" value="Glutathione-S-Trfase_C_sf"/>
</dbReference>
<dbReference type="PANTHER" id="PTHR12289">
    <property type="entry name" value="METAXIN RELATED"/>
    <property type="match status" value="1"/>
</dbReference>
<dbReference type="Gene3D" id="3.40.30.10">
    <property type="entry name" value="Glutaredoxin"/>
    <property type="match status" value="1"/>
</dbReference>
<dbReference type="SUPFAM" id="SSF52833">
    <property type="entry name" value="Thioredoxin-like"/>
    <property type="match status" value="1"/>
</dbReference>
<proteinExistence type="predicted"/>
<evidence type="ECO:0000313" key="2">
    <source>
        <dbReference type="EMBL" id="MFA0812720.1"/>
    </source>
</evidence>
<dbReference type="InterPro" id="IPR050931">
    <property type="entry name" value="Mito_Protein_Transport_Metaxin"/>
</dbReference>
<dbReference type="RefSeq" id="WP_371840430.1">
    <property type="nucleotide sequence ID" value="NZ_JBGMEK010000052.1"/>
</dbReference>
<dbReference type="Gene3D" id="1.20.1050.10">
    <property type="match status" value="1"/>
</dbReference>
<comment type="caution">
    <text evidence="2">The sequence shown here is derived from an EMBL/GenBank/DDBJ whole genome shotgun (WGS) entry which is preliminary data.</text>
</comment>
<dbReference type="InterPro" id="IPR004046">
    <property type="entry name" value="GST_C"/>
</dbReference>
<accession>A0ABV4P2X7</accession>
<dbReference type="Pfam" id="PF00043">
    <property type="entry name" value="GST_C"/>
    <property type="match status" value="1"/>
</dbReference>
<dbReference type="CDD" id="cd00570">
    <property type="entry name" value="GST_N_family"/>
    <property type="match status" value="1"/>
</dbReference>
<dbReference type="PANTHER" id="PTHR12289:SF67">
    <property type="match status" value="1"/>
</dbReference>
<sequence length="396" mass="45299">MKKTYKLYGMSASLYTAKARSYLRKQNIDFVEFGVNNFHYSQQLLPKLGRLIMPVIESPGGQLVQDSSDIIDYFEQQGGARKPAYPSNVVLQAISYLFELFGSEGLLRPAMHYRWNFDTQNLPYIKDEFIAGLAPANADSQTEDALFDFASSRMRKACRGFGVTEQSETLIEASYSEFLQLFSSHLQDFPYLLGHRPTLGDYALMGPLYAHLYRDPAPGMLMRQQAPAVARWVERMNTREDYWVEHSDVAPPLIDPQSLPTTLKALMQYIAVEYLPEIEAHVQFANHWLRQRPTLEAGTNGMDDPTTRTIGRAEFDWRGIRLTTLVIPYRFYLLQRLQDCFQNATRQAQSEIEALFADTELLSLLTLTTDRKIERPQFFEVWGALRADATVAEAEA</sequence>
<evidence type="ECO:0000259" key="1">
    <source>
        <dbReference type="PROSITE" id="PS50405"/>
    </source>
</evidence>
<gene>
    <name evidence="2" type="ORF">ACCI49_17545</name>
</gene>
<dbReference type="EMBL" id="JBGMEK010000052">
    <property type="protein sequence ID" value="MFA0812720.1"/>
    <property type="molecule type" value="Genomic_DNA"/>
</dbReference>
<dbReference type="SUPFAM" id="SSF47616">
    <property type="entry name" value="GST C-terminal domain-like"/>
    <property type="match status" value="1"/>
</dbReference>
<dbReference type="InterPro" id="IPR004045">
    <property type="entry name" value="Glutathione_S-Trfase_N"/>
</dbReference>
<dbReference type="Pfam" id="PF13417">
    <property type="entry name" value="GST_N_3"/>
    <property type="match status" value="1"/>
</dbReference>
<dbReference type="GO" id="GO:0004364">
    <property type="term" value="F:glutathione transferase activity"/>
    <property type="evidence" value="ECO:0007669"/>
    <property type="project" value="UniProtKB-EC"/>
</dbReference>
<dbReference type="Proteomes" id="UP001569428">
    <property type="component" value="Unassembled WGS sequence"/>
</dbReference>